<proteinExistence type="predicted"/>
<dbReference type="PANTHER" id="PTHR23150:SF19">
    <property type="entry name" value="FORMYLGLYCINE-GENERATING ENZYME"/>
    <property type="match status" value="1"/>
</dbReference>
<name>A0A2T1E0N2_9CYAN</name>
<dbReference type="InterPro" id="IPR042095">
    <property type="entry name" value="SUMF_sf"/>
</dbReference>
<evidence type="ECO:0000259" key="1">
    <source>
        <dbReference type="Pfam" id="PF03781"/>
    </source>
</evidence>
<dbReference type="Gene3D" id="3.90.1580.10">
    <property type="entry name" value="paralog of FGE (formylglycine-generating enzyme)"/>
    <property type="match status" value="1"/>
</dbReference>
<dbReference type="OrthoDB" id="3981129at2"/>
<sequence>MRRRRFVQYAGFGGVGLAVGLGNRSLAALSPTNLDLGSTRSNLQTFAFEAINVGRDGQENDRRSHQAQFFAEALEAGLTIDMVAISKGRFLMGAATTERSSLDSERPRRRVTVPAFFMSQQPVTQAQWRMVATLPRVKRGLPLNPSHFKGNDLPVESVSWFDAVEFCDRLSKHTGSTYRLPSEAEWEYACRAGTTTPFHFGETITSQLANYGSAFTYALESEGDYRQSTAPVDGFSYNAFGLGNMHGNVWEWCADTWHDSYSGASSRSVAWVNGGTSDWRSLRGGAWSDTPDQARSAKRSGYPAAALNRIIGFRVCCA</sequence>
<accession>A0A2T1E0N2</accession>
<dbReference type="InterPro" id="IPR005532">
    <property type="entry name" value="SUMF_dom"/>
</dbReference>
<dbReference type="InterPro" id="IPR016187">
    <property type="entry name" value="CTDL_fold"/>
</dbReference>
<dbReference type="EMBL" id="PVWK01000109">
    <property type="protein sequence ID" value="PSB26315.1"/>
    <property type="molecule type" value="Genomic_DNA"/>
</dbReference>
<dbReference type="InterPro" id="IPR051043">
    <property type="entry name" value="Sulfatase_Mod_Factor_Kinase"/>
</dbReference>
<dbReference type="PANTHER" id="PTHR23150">
    <property type="entry name" value="SULFATASE MODIFYING FACTOR 1, 2"/>
    <property type="match status" value="1"/>
</dbReference>
<dbReference type="SUPFAM" id="SSF56436">
    <property type="entry name" value="C-type lectin-like"/>
    <property type="match status" value="1"/>
</dbReference>
<protein>
    <submittedName>
        <fullName evidence="2">Formylglycine-generating enzyme family protein</fullName>
    </submittedName>
</protein>
<organism evidence="2 3">
    <name type="scientific">Stenomitos frigidus ULC18</name>
    <dbReference type="NCBI Taxonomy" id="2107698"/>
    <lineage>
        <taxon>Bacteria</taxon>
        <taxon>Bacillati</taxon>
        <taxon>Cyanobacteriota</taxon>
        <taxon>Cyanophyceae</taxon>
        <taxon>Leptolyngbyales</taxon>
        <taxon>Leptolyngbyaceae</taxon>
        <taxon>Stenomitos</taxon>
    </lineage>
</organism>
<keyword evidence="3" id="KW-1185">Reference proteome</keyword>
<dbReference type="Proteomes" id="UP000239576">
    <property type="component" value="Unassembled WGS sequence"/>
</dbReference>
<evidence type="ECO:0000313" key="2">
    <source>
        <dbReference type="EMBL" id="PSB26315.1"/>
    </source>
</evidence>
<reference evidence="3" key="1">
    <citation type="submission" date="2018-02" db="EMBL/GenBank/DDBJ databases">
        <authorList>
            <person name="Moore K."/>
            <person name="Momper L."/>
        </authorList>
    </citation>
    <scope>NUCLEOTIDE SEQUENCE [LARGE SCALE GENOMIC DNA]</scope>
    <source>
        <strain evidence="3">ULC18</strain>
    </source>
</reference>
<reference evidence="2 3" key="2">
    <citation type="submission" date="2018-03" db="EMBL/GenBank/DDBJ databases">
        <title>The ancient ancestry and fast evolution of plastids.</title>
        <authorList>
            <person name="Moore K.R."/>
            <person name="Magnabosco C."/>
            <person name="Momper L."/>
            <person name="Gold D.A."/>
            <person name="Bosak T."/>
            <person name="Fournier G.P."/>
        </authorList>
    </citation>
    <scope>NUCLEOTIDE SEQUENCE [LARGE SCALE GENOMIC DNA]</scope>
    <source>
        <strain evidence="2 3">ULC18</strain>
    </source>
</reference>
<comment type="caution">
    <text evidence="2">The sequence shown here is derived from an EMBL/GenBank/DDBJ whole genome shotgun (WGS) entry which is preliminary data.</text>
</comment>
<dbReference type="Pfam" id="PF03781">
    <property type="entry name" value="FGE-sulfatase"/>
    <property type="match status" value="1"/>
</dbReference>
<dbReference type="RefSeq" id="WP_106258061.1">
    <property type="nucleotide sequence ID" value="NZ_CAWNSW010000049.1"/>
</dbReference>
<evidence type="ECO:0000313" key="3">
    <source>
        <dbReference type="Proteomes" id="UP000239576"/>
    </source>
</evidence>
<gene>
    <name evidence="2" type="ORF">C7B82_20110</name>
</gene>
<dbReference type="AlphaFoldDB" id="A0A2T1E0N2"/>
<feature type="domain" description="Sulfatase-modifying factor enzyme-like" evidence="1">
    <location>
        <begin position="81"/>
        <end position="315"/>
    </location>
</feature>